<evidence type="ECO:0000313" key="3">
    <source>
        <dbReference type="Proteomes" id="UP000005959"/>
    </source>
</evidence>
<gene>
    <name evidence="2" type="ORF">HMPREF0454_00773</name>
</gene>
<feature type="transmembrane region" description="Helical" evidence="1">
    <location>
        <begin position="26"/>
        <end position="46"/>
    </location>
</feature>
<keyword evidence="1" id="KW-0812">Transmembrane</keyword>
<accession>G9Y2F9</accession>
<reference evidence="2 3" key="1">
    <citation type="submission" date="2011-08" db="EMBL/GenBank/DDBJ databases">
        <authorList>
            <person name="Weinstock G."/>
            <person name="Sodergren E."/>
            <person name="Clifton S."/>
            <person name="Fulton L."/>
            <person name="Fulton B."/>
            <person name="Courtney L."/>
            <person name="Fronick C."/>
            <person name="Harrison M."/>
            <person name="Strong C."/>
            <person name="Farmer C."/>
            <person name="Delahaunty K."/>
            <person name="Markovic C."/>
            <person name="Hall O."/>
            <person name="Minx P."/>
            <person name="Tomlinson C."/>
            <person name="Mitreva M."/>
            <person name="Hou S."/>
            <person name="Chen J."/>
            <person name="Wollam A."/>
            <person name="Pepin K.H."/>
            <person name="Johnson M."/>
            <person name="Bhonagiri V."/>
            <person name="Zhang X."/>
            <person name="Suruliraj S."/>
            <person name="Warren W."/>
            <person name="Chinwalla A."/>
            <person name="Mardis E.R."/>
            <person name="Wilson R.K."/>
        </authorList>
    </citation>
    <scope>NUCLEOTIDE SEQUENCE [LARGE SCALE GENOMIC DNA]</scope>
    <source>
        <strain evidence="2 3">ATCC 51873</strain>
    </source>
</reference>
<sequence>MEKILFLVAHTPWVRKKPNPYPRGCMIFMVIPWNGSAIITVPAIMLKAQNTIRKAPTVVQNVSYVAVVGIAHGENHPPADYRGISIGFRVDYTDLPKS</sequence>
<evidence type="ECO:0000313" key="2">
    <source>
        <dbReference type="EMBL" id="EHM46904.1"/>
    </source>
</evidence>
<dbReference type="AlphaFoldDB" id="G9Y2F9"/>
<dbReference type="EMBL" id="AGCI01000010">
    <property type="protein sequence ID" value="EHM46904.1"/>
    <property type="molecule type" value="Genomic_DNA"/>
</dbReference>
<keyword evidence="1" id="KW-0472">Membrane</keyword>
<organism evidence="2 3">
    <name type="scientific">Hafnia alvei ATCC 51873</name>
    <dbReference type="NCBI Taxonomy" id="1002364"/>
    <lineage>
        <taxon>Bacteria</taxon>
        <taxon>Pseudomonadati</taxon>
        <taxon>Pseudomonadota</taxon>
        <taxon>Gammaproteobacteria</taxon>
        <taxon>Enterobacterales</taxon>
        <taxon>Hafniaceae</taxon>
        <taxon>Hafnia</taxon>
    </lineage>
</organism>
<comment type="caution">
    <text evidence="2">The sequence shown here is derived from an EMBL/GenBank/DDBJ whole genome shotgun (WGS) entry which is preliminary data.</text>
</comment>
<dbReference type="HOGENOM" id="CLU_2329825_0_0_6"/>
<name>G9Y2F9_HAFAL</name>
<protein>
    <submittedName>
        <fullName evidence="2">Uncharacterized protein</fullName>
    </submittedName>
</protein>
<proteinExistence type="predicted"/>
<evidence type="ECO:0000256" key="1">
    <source>
        <dbReference type="SAM" id="Phobius"/>
    </source>
</evidence>
<keyword evidence="1" id="KW-1133">Transmembrane helix</keyword>
<dbReference type="Proteomes" id="UP000005959">
    <property type="component" value="Unassembled WGS sequence"/>
</dbReference>